<dbReference type="Proteomes" id="UP000799437">
    <property type="component" value="Unassembled WGS sequence"/>
</dbReference>
<evidence type="ECO:0000313" key="3">
    <source>
        <dbReference type="Proteomes" id="UP000799437"/>
    </source>
</evidence>
<dbReference type="GeneID" id="54481950"/>
<evidence type="ECO:0000256" key="1">
    <source>
        <dbReference type="SAM" id="Phobius"/>
    </source>
</evidence>
<dbReference type="RefSeq" id="XP_033601674.1">
    <property type="nucleotide sequence ID" value="XM_033740896.1"/>
</dbReference>
<gene>
    <name evidence="2" type="ORF">EJ05DRAFT_337471</name>
</gene>
<organism evidence="2 3">
    <name type="scientific">Pseudovirgaria hyperparasitica</name>
    <dbReference type="NCBI Taxonomy" id="470096"/>
    <lineage>
        <taxon>Eukaryota</taxon>
        <taxon>Fungi</taxon>
        <taxon>Dikarya</taxon>
        <taxon>Ascomycota</taxon>
        <taxon>Pezizomycotina</taxon>
        <taxon>Dothideomycetes</taxon>
        <taxon>Dothideomycetes incertae sedis</taxon>
        <taxon>Acrospermales</taxon>
        <taxon>Acrospermaceae</taxon>
        <taxon>Pseudovirgaria</taxon>
    </lineage>
</organism>
<name>A0A6A6W985_9PEZI</name>
<evidence type="ECO:0000313" key="2">
    <source>
        <dbReference type="EMBL" id="KAF2759223.1"/>
    </source>
</evidence>
<feature type="transmembrane region" description="Helical" evidence="1">
    <location>
        <begin position="50"/>
        <end position="72"/>
    </location>
</feature>
<keyword evidence="1" id="KW-0472">Membrane</keyword>
<dbReference type="EMBL" id="ML996570">
    <property type="protein sequence ID" value="KAF2759223.1"/>
    <property type="molecule type" value="Genomic_DNA"/>
</dbReference>
<proteinExistence type="predicted"/>
<reference evidence="2" key="1">
    <citation type="journal article" date="2020" name="Stud. Mycol.">
        <title>101 Dothideomycetes genomes: a test case for predicting lifestyles and emergence of pathogens.</title>
        <authorList>
            <person name="Haridas S."/>
            <person name="Albert R."/>
            <person name="Binder M."/>
            <person name="Bloem J."/>
            <person name="Labutti K."/>
            <person name="Salamov A."/>
            <person name="Andreopoulos B."/>
            <person name="Baker S."/>
            <person name="Barry K."/>
            <person name="Bills G."/>
            <person name="Bluhm B."/>
            <person name="Cannon C."/>
            <person name="Castanera R."/>
            <person name="Culley D."/>
            <person name="Daum C."/>
            <person name="Ezra D."/>
            <person name="Gonzalez J."/>
            <person name="Henrissat B."/>
            <person name="Kuo A."/>
            <person name="Liang C."/>
            <person name="Lipzen A."/>
            <person name="Lutzoni F."/>
            <person name="Magnuson J."/>
            <person name="Mondo S."/>
            <person name="Nolan M."/>
            <person name="Ohm R."/>
            <person name="Pangilinan J."/>
            <person name="Park H.-J."/>
            <person name="Ramirez L."/>
            <person name="Alfaro M."/>
            <person name="Sun H."/>
            <person name="Tritt A."/>
            <person name="Yoshinaga Y."/>
            <person name="Zwiers L.-H."/>
            <person name="Turgeon B."/>
            <person name="Goodwin S."/>
            <person name="Spatafora J."/>
            <person name="Crous P."/>
            <person name="Grigoriev I."/>
        </authorList>
    </citation>
    <scope>NUCLEOTIDE SEQUENCE</scope>
    <source>
        <strain evidence="2">CBS 121739</strain>
    </source>
</reference>
<keyword evidence="1" id="KW-1133">Transmembrane helix</keyword>
<sequence length="107" mass="12397">MLGMYVVQRWKLLPTPWSLFSAVREVRYTIRRSRFRVVSGSVHSLAIQHLLYNILAFCTITFSPASSLYLGLSKQHVSRRDKSVSCQVSALLKLRPTYTWYATRLCI</sequence>
<keyword evidence="3" id="KW-1185">Reference proteome</keyword>
<protein>
    <submittedName>
        <fullName evidence="2">Uncharacterized protein</fullName>
    </submittedName>
</protein>
<keyword evidence="1" id="KW-0812">Transmembrane</keyword>
<dbReference type="AlphaFoldDB" id="A0A6A6W985"/>
<accession>A0A6A6W985</accession>